<accession>A0A218WGQ6</accession>
<organism evidence="2 3">
    <name type="scientific">Punica granatum</name>
    <name type="common">Pomegranate</name>
    <dbReference type="NCBI Taxonomy" id="22663"/>
    <lineage>
        <taxon>Eukaryota</taxon>
        <taxon>Viridiplantae</taxon>
        <taxon>Streptophyta</taxon>
        <taxon>Embryophyta</taxon>
        <taxon>Tracheophyta</taxon>
        <taxon>Spermatophyta</taxon>
        <taxon>Magnoliopsida</taxon>
        <taxon>eudicotyledons</taxon>
        <taxon>Gunneridae</taxon>
        <taxon>Pentapetalae</taxon>
        <taxon>rosids</taxon>
        <taxon>malvids</taxon>
        <taxon>Myrtales</taxon>
        <taxon>Lythraceae</taxon>
        <taxon>Punica</taxon>
    </lineage>
</organism>
<gene>
    <name evidence="2" type="ORF">CDL15_Pgr005847</name>
</gene>
<feature type="region of interest" description="Disordered" evidence="1">
    <location>
        <begin position="186"/>
        <end position="207"/>
    </location>
</feature>
<evidence type="ECO:0000313" key="2">
    <source>
        <dbReference type="EMBL" id="OWM71659.1"/>
    </source>
</evidence>
<evidence type="ECO:0000313" key="3">
    <source>
        <dbReference type="Proteomes" id="UP000197138"/>
    </source>
</evidence>
<evidence type="ECO:0000256" key="1">
    <source>
        <dbReference type="SAM" id="MobiDB-lite"/>
    </source>
</evidence>
<proteinExistence type="predicted"/>
<reference evidence="3" key="1">
    <citation type="journal article" date="2017" name="Plant J.">
        <title>The pomegranate (Punica granatum L.) genome and the genomics of punicalagin biosynthesis.</title>
        <authorList>
            <person name="Qin G."/>
            <person name="Xu C."/>
            <person name="Ming R."/>
            <person name="Tang H."/>
            <person name="Guyot R."/>
            <person name="Kramer E.M."/>
            <person name="Hu Y."/>
            <person name="Yi X."/>
            <person name="Qi Y."/>
            <person name="Xu X."/>
            <person name="Gao Z."/>
            <person name="Pan H."/>
            <person name="Jian J."/>
            <person name="Tian Y."/>
            <person name="Yue Z."/>
            <person name="Xu Y."/>
        </authorList>
    </citation>
    <scope>NUCLEOTIDE SEQUENCE [LARGE SCALE GENOMIC DNA]</scope>
    <source>
        <strain evidence="3">cv. Dabenzi</strain>
    </source>
</reference>
<dbReference type="EMBL" id="MTKT01004399">
    <property type="protein sequence ID" value="OWM71659.1"/>
    <property type="molecule type" value="Genomic_DNA"/>
</dbReference>
<name>A0A218WGQ6_PUNGR</name>
<protein>
    <submittedName>
        <fullName evidence="2">Uncharacterized protein</fullName>
    </submittedName>
</protein>
<dbReference type="Proteomes" id="UP000197138">
    <property type="component" value="Unassembled WGS sequence"/>
</dbReference>
<comment type="caution">
    <text evidence="2">The sequence shown here is derived from an EMBL/GenBank/DDBJ whole genome shotgun (WGS) entry which is preliminary data.</text>
</comment>
<sequence>MLPHAYARAHVGSHHARFDFEVAKSVPHVNQAQEWSGPVPRVWSSRLVWYLSPLTRARKRMPGSGQLLRAGVSGTWHLLDHTLPRPRVVRSSSESVELEASLVFVSPYPSTEEDARLGSVVKGGCFRHVAPVGPHIATWAQVRVGPSGYFIWYQSGLCFRMSTRICAWTHTMPGLVCPSAAKSAPHVSVPPHPSTEDEPGSRSIVEDGYLRARDNV</sequence>
<dbReference type="AlphaFoldDB" id="A0A218WGQ6"/>